<gene>
    <name evidence="1" type="ORF">GIB67_022388</name>
</gene>
<dbReference type="OrthoDB" id="2021143at2759"/>
<protein>
    <submittedName>
        <fullName evidence="1">Uncharacterized protein</fullName>
    </submittedName>
</protein>
<accession>A0A7J7MUE2</accession>
<dbReference type="EMBL" id="JACGCM010001226">
    <property type="protein sequence ID" value="KAF6158308.1"/>
    <property type="molecule type" value="Genomic_DNA"/>
</dbReference>
<evidence type="ECO:0000313" key="2">
    <source>
        <dbReference type="Proteomes" id="UP000541444"/>
    </source>
</evidence>
<reference evidence="1 2" key="1">
    <citation type="journal article" date="2020" name="IScience">
        <title>Genome Sequencing of the Endangered Kingdonia uniflora (Circaeasteraceae, Ranunculales) Reveals Potential Mechanisms of Evolutionary Specialization.</title>
        <authorList>
            <person name="Sun Y."/>
            <person name="Deng T."/>
            <person name="Zhang A."/>
            <person name="Moore M.J."/>
            <person name="Landis J.B."/>
            <person name="Lin N."/>
            <person name="Zhang H."/>
            <person name="Zhang X."/>
            <person name="Huang J."/>
            <person name="Zhang X."/>
            <person name="Sun H."/>
            <person name="Wang H."/>
        </authorList>
    </citation>
    <scope>NUCLEOTIDE SEQUENCE [LARGE SCALE GENOMIC DNA]</scope>
    <source>
        <strain evidence="1">TB1705</strain>
        <tissue evidence="1">Leaf</tissue>
    </source>
</reference>
<comment type="caution">
    <text evidence="1">The sequence shown here is derived from an EMBL/GenBank/DDBJ whole genome shotgun (WGS) entry which is preliminary data.</text>
</comment>
<keyword evidence="2" id="KW-1185">Reference proteome</keyword>
<dbReference type="AlphaFoldDB" id="A0A7J7MUE2"/>
<dbReference type="Proteomes" id="UP000541444">
    <property type="component" value="Unassembled WGS sequence"/>
</dbReference>
<name>A0A7J7MUE2_9MAGN</name>
<proteinExistence type="predicted"/>
<evidence type="ECO:0000313" key="1">
    <source>
        <dbReference type="EMBL" id="KAF6158308.1"/>
    </source>
</evidence>
<sequence>MTLDEEIVTIEVVARSGGLPSSISCSPSLIFPYWKRVYRNQTFYNLSNGIYSARSVFEMRGMCGYTFLFHVEVARDGIMSIWDQADIIKIKKIPLLNGGDDSYDDNVVLKKPFCLSLFYCNGRPGWLQRLSWLLLERFSASTIGLEAGELRVERDIEDLHGLYVVNVYSALPCFKVDNTNYTILKGETYLQGWTS</sequence>
<organism evidence="1 2">
    <name type="scientific">Kingdonia uniflora</name>
    <dbReference type="NCBI Taxonomy" id="39325"/>
    <lineage>
        <taxon>Eukaryota</taxon>
        <taxon>Viridiplantae</taxon>
        <taxon>Streptophyta</taxon>
        <taxon>Embryophyta</taxon>
        <taxon>Tracheophyta</taxon>
        <taxon>Spermatophyta</taxon>
        <taxon>Magnoliopsida</taxon>
        <taxon>Ranunculales</taxon>
        <taxon>Circaeasteraceae</taxon>
        <taxon>Kingdonia</taxon>
    </lineage>
</organism>